<evidence type="ECO:0000256" key="1">
    <source>
        <dbReference type="ARBA" id="ARBA00004141"/>
    </source>
</evidence>
<evidence type="ECO:0000256" key="4">
    <source>
        <dbReference type="ARBA" id="ARBA00023136"/>
    </source>
</evidence>
<evidence type="ECO:0000313" key="8">
    <source>
        <dbReference type="Proteomes" id="UP000177383"/>
    </source>
</evidence>
<evidence type="ECO:0000313" key="7">
    <source>
        <dbReference type="EMBL" id="OGG14144.1"/>
    </source>
</evidence>
<evidence type="ECO:0000256" key="2">
    <source>
        <dbReference type="ARBA" id="ARBA00022692"/>
    </source>
</evidence>
<dbReference type="Gene3D" id="2.40.50.140">
    <property type="entry name" value="Nucleic acid-binding proteins"/>
    <property type="match status" value="1"/>
</dbReference>
<evidence type="ECO:0000256" key="3">
    <source>
        <dbReference type="ARBA" id="ARBA00022989"/>
    </source>
</evidence>
<proteinExistence type="predicted"/>
<evidence type="ECO:0000259" key="6">
    <source>
        <dbReference type="Pfam" id="PF01957"/>
    </source>
</evidence>
<dbReference type="InterPro" id="IPR012340">
    <property type="entry name" value="NA-bd_OB-fold"/>
</dbReference>
<dbReference type="STRING" id="1798375.A2773_05335"/>
<feature type="domain" description="NfeD-like C-terminal" evidence="6">
    <location>
        <begin position="86"/>
        <end position="142"/>
    </location>
</feature>
<dbReference type="EMBL" id="MFJE01000024">
    <property type="protein sequence ID" value="OGG14144.1"/>
    <property type="molecule type" value="Genomic_DNA"/>
</dbReference>
<gene>
    <name evidence="7" type="ORF">A2773_05335</name>
</gene>
<accession>A0A1F5ZP88</accession>
<dbReference type="SUPFAM" id="SSF141322">
    <property type="entry name" value="NfeD domain-like"/>
    <property type="match status" value="1"/>
</dbReference>
<dbReference type="GO" id="GO:0005886">
    <property type="term" value="C:plasma membrane"/>
    <property type="evidence" value="ECO:0007669"/>
    <property type="project" value="TreeGrafter"/>
</dbReference>
<protein>
    <recommendedName>
        <fullName evidence="6">NfeD-like C-terminal domain-containing protein</fullName>
    </recommendedName>
</protein>
<comment type="subcellular location">
    <subcellularLocation>
        <location evidence="1">Membrane</location>
        <topology evidence="1">Multi-pass membrane protein</topology>
    </subcellularLocation>
</comment>
<dbReference type="PANTHER" id="PTHR33507">
    <property type="entry name" value="INNER MEMBRANE PROTEIN YBBJ"/>
    <property type="match status" value="1"/>
</dbReference>
<dbReference type="Proteomes" id="UP000177383">
    <property type="component" value="Unassembled WGS sequence"/>
</dbReference>
<dbReference type="Pfam" id="PF01957">
    <property type="entry name" value="NfeD"/>
    <property type="match status" value="1"/>
</dbReference>
<evidence type="ECO:0000256" key="5">
    <source>
        <dbReference type="SAM" id="Phobius"/>
    </source>
</evidence>
<dbReference type="InterPro" id="IPR052165">
    <property type="entry name" value="Membrane_assoc_protease"/>
</dbReference>
<keyword evidence="3 5" id="KW-1133">Transmembrane helix</keyword>
<organism evidence="7 8">
    <name type="scientific">Candidatus Gottesmanbacteria bacterium RIFCSPHIGHO2_01_FULL_39_10</name>
    <dbReference type="NCBI Taxonomy" id="1798375"/>
    <lineage>
        <taxon>Bacteria</taxon>
        <taxon>Candidatus Gottesmaniibacteriota</taxon>
    </lineage>
</organism>
<feature type="transmembrane region" description="Helical" evidence="5">
    <location>
        <begin position="54"/>
        <end position="73"/>
    </location>
</feature>
<feature type="transmembrane region" description="Helical" evidence="5">
    <location>
        <begin position="6"/>
        <end position="24"/>
    </location>
</feature>
<name>A0A1F5ZP88_9BACT</name>
<keyword evidence="2 5" id="KW-0812">Transmembrane</keyword>
<dbReference type="InterPro" id="IPR002810">
    <property type="entry name" value="NfeD-like_C"/>
</dbReference>
<sequence length="144" mass="15370">MNASLMSLFIFGGLGLILLELIVGVQTGFDLVLLGSTMVVGGLVGGFFQNDSVGIITTIVLSIVYIFIGRKIIKEKLNTKSYKTNVDDLVGKTGTVVKIIKSGKAGQVKIGSEVWRAEAEGEIEVDTKVKVLDVEGVSLKVVRL</sequence>
<dbReference type="AlphaFoldDB" id="A0A1F5ZP88"/>
<reference evidence="7 8" key="1">
    <citation type="journal article" date="2016" name="Nat. Commun.">
        <title>Thousands of microbial genomes shed light on interconnected biogeochemical processes in an aquifer system.</title>
        <authorList>
            <person name="Anantharaman K."/>
            <person name="Brown C.T."/>
            <person name="Hug L.A."/>
            <person name="Sharon I."/>
            <person name="Castelle C.J."/>
            <person name="Probst A.J."/>
            <person name="Thomas B.C."/>
            <person name="Singh A."/>
            <person name="Wilkins M.J."/>
            <person name="Karaoz U."/>
            <person name="Brodie E.L."/>
            <person name="Williams K.H."/>
            <person name="Hubbard S.S."/>
            <person name="Banfield J.F."/>
        </authorList>
    </citation>
    <scope>NUCLEOTIDE SEQUENCE [LARGE SCALE GENOMIC DNA]</scope>
</reference>
<comment type="caution">
    <text evidence="7">The sequence shown here is derived from an EMBL/GenBank/DDBJ whole genome shotgun (WGS) entry which is preliminary data.</text>
</comment>
<dbReference type="PANTHER" id="PTHR33507:SF3">
    <property type="entry name" value="INNER MEMBRANE PROTEIN YBBJ"/>
    <property type="match status" value="1"/>
</dbReference>
<keyword evidence="4 5" id="KW-0472">Membrane</keyword>